<dbReference type="InterPro" id="IPR003352">
    <property type="entry name" value="PTS_EIIC"/>
</dbReference>
<dbReference type="AlphaFoldDB" id="A0A143Z5T8"/>
<evidence type="ECO:0000256" key="5">
    <source>
        <dbReference type="ARBA" id="ARBA00022692"/>
    </source>
</evidence>
<feature type="transmembrane region" description="Helical" evidence="9">
    <location>
        <begin position="360"/>
        <end position="380"/>
    </location>
</feature>
<evidence type="ECO:0000313" key="13">
    <source>
        <dbReference type="Proteomes" id="UP000076878"/>
    </source>
</evidence>
<dbReference type="Pfam" id="PF02378">
    <property type="entry name" value="PTS_EIIC"/>
    <property type="match status" value="1"/>
</dbReference>
<evidence type="ECO:0000313" key="12">
    <source>
        <dbReference type="EMBL" id="SEJ85056.1"/>
    </source>
</evidence>
<feature type="transmembrane region" description="Helical" evidence="9">
    <location>
        <begin position="387"/>
        <end position="405"/>
    </location>
</feature>
<dbReference type="GO" id="GO:0005886">
    <property type="term" value="C:plasma membrane"/>
    <property type="evidence" value="ECO:0007669"/>
    <property type="project" value="UniProtKB-SubCell"/>
</dbReference>
<evidence type="ECO:0000256" key="3">
    <source>
        <dbReference type="ARBA" id="ARBA00022475"/>
    </source>
</evidence>
<protein>
    <recommendedName>
        <fullName evidence="8">Permease IIC component</fullName>
    </recommendedName>
</protein>
<dbReference type="EMBL" id="FNYT01000031">
    <property type="protein sequence ID" value="SEJ85056.1"/>
    <property type="molecule type" value="Genomic_DNA"/>
</dbReference>
<sequence length="434" mass="46249">MADFSNVQMSLQRGAGAIQNNKYISAITNGLMSAMPITIVGALGSLVNSFPVAGYQEFLVNTGLKAITVIPSEITTNLLALYAVYLIAAKFAESYDIDGTPAGILALMSFLIVTPFNYSEANTLASLPATWMGAPGLFTAFLVALLSAKVYTIFKIKGWVIKMPDGVPPTVSKSFSGLIPGLVLAVIALTIRYVMTLTAFGDIHAFIFSMVAAPLTKLGGSFVALLIAMFAAQILWLVGVHGAMVVYSVFMPIWTPLATENLAAYNAGLEIPNIVSGSLFGMVLFMGSGATLGLAMAMLRAKSEQYRVLGKLSLIPNICGINEPIIFGMPIIMNFTLAIPFILVPLIIAVTSYLGMLTGILPYLPGIAVPLGVPVVLNGLMAGGWKWAIYQALMIAVSYLVYLPFFKAMDKAAYKQEVEALQQAEASELDRALV</sequence>
<dbReference type="PIRSF" id="PIRSF006351">
    <property type="entry name" value="PTS_EIIC-Cellobiose"/>
    <property type="match status" value="1"/>
</dbReference>
<dbReference type="Proteomes" id="UP000076878">
    <property type="component" value="Unassembled WGS sequence"/>
</dbReference>
<keyword evidence="4 8" id="KW-0762">Sugar transport</keyword>
<feature type="transmembrane region" description="Helical" evidence="9">
    <location>
        <begin position="23"/>
        <end position="46"/>
    </location>
</feature>
<dbReference type="RefSeq" id="WP_068624020.1">
    <property type="nucleotide sequence ID" value="NZ_FJNB01000020.1"/>
</dbReference>
<dbReference type="GO" id="GO:0009401">
    <property type="term" value="P:phosphoenolpyruvate-dependent sugar phosphotransferase system"/>
    <property type="evidence" value="ECO:0007669"/>
    <property type="project" value="InterPro"/>
</dbReference>
<feature type="transmembrane region" description="Helical" evidence="9">
    <location>
        <begin position="331"/>
        <end position="354"/>
    </location>
</feature>
<dbReference type="GO" id="GO:0008982">
    <property type="term" value="F:protein-N(PI)-phosphohistidine-sugar phosphotransferase activity"/>
    <property type="evidence" value="ECO:0007669"/>
    <property type="project" value="UniProtKB-UniRule"/>
</dbReference>
<evidence type="ECO:0000256" key="6">
    <source>
        <dbReference type="ARBA" id="ARBA00022989"/>
    </source>
</evidence>
<feature type="transmembrane region" description="Helical" evidence="9">
    <location>
        <begin position="100"/>
        <end position="118"/>
    </location>
</feature>
<keyword evidence="5 9" id="KW-0812">Transmembrane</keyword>
<evidence type="ECO:0000256" key="1">
    <source>
        <dbReference type="ARBA" id="ARBA00004651"/>
    </source>
</evidence>
<keyword evidence="6 9" id="KW-1133">Transmembrane helix</keyword>
<feature type="domain" description="PTS EIIC type-3" evidence="10">
    <location>
        <begin position="7"/>
        <end position="405"/>
    </location>
</feature>
<dbReference type="NCBIfam" id="TIGR00410">
    <property type="entry name" value="lacE"/>
    <property type="match status" value="1"/>
</dbReference>
<dbReference type="STRING" id="640938.TR210_2342"/>
<keyword evidence="3 8" id="KW-1003">Cell membrane</keyword>
<evidence type="ECO:0000256" key="4">
    <source>
        <dbReference type="ARBA" id="ARBA00022597"/>
    </source>
</evidence>
<feature type="transmembrane region" description="Helical" evidence="9">
    <location>
        <begin position="206"/>
        <end position="227"/>
    </location>
</feature>
<dbReference type="GO" id="GO:1901264">
    <property type="term" value="P:carbohydrate derivative transport"/>
    <property type="evidence" value="ECO:0007669"/>
    <property type="project" value="TreeGrafter"/>
</dbReference>
<feature type="transmembrane region" description="Helical" evidence="9">
    <location>
        <begin position="274"/>
        <end position="299"/>
    </location>
</feature>
<dbReference type="Proteomes" id="UP000199280">
    <property type="component" value="Unassembled WGS sequence"/>
</dbReference>
<evidence type="ECO:0000256" key="8">
    <source>
        <dbReference type="PIRNR" id="PIRNR006351"/>
    </source>
</evidence>
<proteinExistence type="predicted"/>
<dbReference type="PANTHER" id="PTHR33989:SF4">
    <property type="entry name" value="PTS SYSTEM N,N'-DIACETYLCHITOBIOSE-SPECIFIC EIIC COMPONENT"/>
    <property type="match status" value="1"/>
</dbReference>
<dbReference type="InterPro" id="IPR004796">
    <property type="entry name" value="PTS_IIC_cello"/>
</dbReference>
<evidence type="ECO:0000256" key="7">
    <source>
        <dbReference type="ARBA" id="ARBA00023136"/>
    </source>
</evidence>
<keyword evidence="14" id="KW-1185">Reference proteome</keyword>
<comment type="subcellular location">
    <subcellularLocation>
        <location evidence="1">Cell membrane</location>
        <topology evidence="1">Multi-pass membrane protein</topology>
    </subcellularLocation>
</comment>
<reference evidence="11 13" key="1">
    <citation type="submission" date="2016-02" db="EMBL/GenBank/DDBJ databases">
        <authorList>
            <person name="Wen L."/>
            <person name="He K."/>
            <person name="Yang H."/>
        </authorList>
    </citation>
    <scope>NUCLEOTIDE SEQUENCE [LARGE SCALE GENOMIC DNA]</scope>
    <source>
        <strain evidence="11">Trichococcus_R210</strain>
    </source>
</reference>
<comment type="function">
    <text evidence="8">The phosphoenolpyruvate-dependent sugar phosphotransferase system (PTS), a major carbohydrate active -transport system, catalyzes the phosphorylation of incoming sugar substrates concomitant with their translocation across the cell membrane.</text>
</comment>
<gene>
    <name evidence="12" type="ORF">SAMN05216375_13120</name>
    <name evidence="11" type="ORF">TR210_2342</name>
</gene>
<name>A0A143Z5T8_9LACT</name>
<feature type="transmembrane region" description="Helical" evidence="9">
    <location>
        <begin position="66"/>
        <end position="88"/>
    </location>
</feature>
<evidence type="ECO:0000259" key="10">
    <source>
        <dbReference type="PROSITE" id="PS51105"/>
    </source>
</evidence>
<keyword evidence="7 8" id="KW-0472">Membrane</keyword>
<organism evidence="11 13">
    <name type="scientific">Trichococcus ilyis</name>
    <dbReference type="NCBI Taxonomy" id="640938"/>
    <lineage>
        <taxon>Bacteria</taxon>
        <taxon>Bacillati</taxon>
        <taxon>Bacillota</taxon>
        <taxon>Bacilli</taxon>
        <taxon>Lactobacillales</taxon>
        <taxon>Carnobacteriaceae</taxon>
        <taxon>Trichococcus</taxon>
    </lineage>
</organism>
<keyword evidence="11" id="KW-0808">Transferase</keyword>
<dbReference type="InterPro" id="IPR004501">
    <property type="entry name" value="PTS_EIIC_3"/>
</dbReference>
<dbReference type="EMBL" id="FJNB01000020">
    <property type="protein sequence ID" value="CZR06670.1"/>
    <property type="molecule type" value="Genomic_DNA"/>
</dbReference>
<dbReference type="OrthoDB" id="1550290at2"/>
<accession>A0A143Z5T8</accession>
<dbReference type="PANTHER" id="PTHR33989">
    <property type="match status" value="1"/>
</dbReference>
<evidence type="ECO:0000256" key="9">
    <source>
        <dbReference type="SAM" id="Phobius"/>
    </source>
</evidence>
<evidence type="ECO:0000313" key="11">
    <source>
        <dbReference type="EMBL" id="CZR06670.1"/>
    </source>
</evidence>
<keyword evidence="2 8" id="KW-0813">Transport</keyword>
<dbReference type="InterPro" id="IPR051088">
    <property type="entry name" value="PTS_Sugar-EIIC/EIIB"/>
</dbReference>
<feature type="transmembrane region" description="Helical" evidence="9">
    <location>
        <begin position="175"/>
        <end position="194"/>
    </location>
</feature>
<evidence type="ECO:0000256" key="2">
    <source>
        <dbReference type="ARBA" id="ARBA00022448"/>
    </source>
</evidence>
<feature type="transmembrane region" description="Helical" evidence="9">
    <location>
        <begin position="130"/>
        <end position="154"/>
    </location>
</feature>
<dbReference type="PROSITE" id="PS51105">
    <property type="entry name" value="PTS_EIIC_TYPE_3"/>
    <property type="match status" value="1"/>
</dbReference>
<feature type="transmembrane region" description="Helical" evidence="9">
    <location>
        <begin position="234"/>
        <end position="254"/>
    </location>
</feature>
<reference evidence="12 14" key="2">
    <citation type="submission" date="2016-10" db="EMBL/GenBank/DDBJ databases">
        <authorList>
            <person name="Varghese N."/>
            <person name="Submissions S."/>
        </authorList>
    </citation>
    <scope>NUCLEOTIDE SEQUENCE [LARGE SCALE GENOMIC DNA]</scope>
    <source>
        <strain evidence="12 14">DSM 22150</strain>
    </source>
</reference>
<evidence type="ECO:0000313" key="14">
    <source>
        <dbReference type="Proteomes" id="UP000199280"/>
    </source>
</evidence>